<evidence type="ECO:0000256" key="2">
    <source>
        <dbReference type="SAM" id="Phobius"/>
    </source>
</evidence>
<evidence type="ECO:0000313" key="4">
    <source>
        <dbReference type="EMBL" id="KAJ7339103.1"/>
    </source>
</evidence>
<accession>A0AAD6ZTK7</accession>
<feature type="transmembrane region" description="Helical" evidence="2">
    <location>
        <begin position="232"/>
        <end position="252"/>
    </location>
</feature>
<feature type="transmembrane region" description="Helical" evidence="2">
    <location>
        <begin position="99"/>
        <end position="118"/>
    </location>
</feature>
<keyword evidence="2" id="KW-0812">Transmembrane</keyword>
<feature type="transmembrane region" description="Helical" evidence="2">
    <location>
        <begin position="6"/>
        <end position="29"/>
    </location>
</feature>
<keyword evidence="2" id="KW-1133">Transmembrane helix</keyword>
<protein>
    <recommendedName>
        <fullName evidence="3">DUF6534 domain-containing protein</fullName>
    </recommendedName>
</protein>
<comment type="caution">
    <text evidence="4">The sequence shown here is derived from an EMBL/GenBank/DDBJ whole genome shotgun (WGS) entry which is preliminary data.</text>
</comment>
<keyword evidence="5" id="KW-1185">Reference proteome</keyword>
<feature type="domain" description="DUF6534" evidence="3">
    <location>
        <begin position="171"/>
        <end position="256"/>
    </location>
</feature>
<sequence length="333" mass="37016">MSFNRDIILGALLVGTWANSVNICLGMLLRFKTIMDVRFYTPSKLFRHAAYYYRDFKQDNWRLKLLVFCTIAFDSVSMIANYASVYLYTITHWGDLAYLQNHVVAALAQSFLATRYWLLTKNKFITFILLLFITVAAGGALASGATIVIFPQYKDRRKVTIPATTWLLIEAVTDISIALALVLELRKMKSPIKNNRSLVNRLVAQTIQTGTAGATIALAVLVAYLANKESNVTTAIAYCIGRVYCITMLANLNNRKIGKMWSGSLTSSSMNPETRGGRGNGERSDGGDECSGMFAKHPRLPAEDGPVLPNESAALAYYFLFPFLEVSANLRRT</sequence>
<evidence type="ECO:0000259" key="3">
    <source>
        <dbReference type="Pfam" id="PF20152"/>
    </source>
</evidence>
<gene>
    <name evidence="4" type="ORF">DFH08DRAFT_964146</name>
</gene>
<feature type="transmembrane region" description="Helical" evidence="2">
    <location>
        <begin position="65"/>
        <end position="87"/>
    </location>
</feature>
<dbReference type="PANTHER" id="PTHR40465">
    <property type="entry name" value="CHROMOSOME 1, WHOLE GENOME SHOTGUN SEQUENCE"/>
    <property type="match status" value="1"/>
</dbReference>
<dbReference type="Pfam" id="PF20152">
    <property type="entry name" value="DUF6534"/>
    <property type="match status" value="1"/>
</dbReference>
<feature type="transmembrane region" description="Helical" evidence="2">
    <location>
        <begin position="125"/>
        <end position="151"/>
    </location>
</feature>
<organism evidence="4 5">
    <name type="scientific">Mycena albidolilacea</name>
    <dbReference type="NCBI Taxonomy" id="1033008"/>
    <lineage>
        <taxon>Eukaryota</taxon>
        <taxon>Fungi</taxon>
        <taxon>Dikarya</taxon>
        <taxon>Basidiomycota</taxon>
        <taxon>Agaricomycotina</taxon>
        <taxon>Agaricomycetes</taxon>
        <taxon>Agaricomycetidae</taxon>
        <taxon>Agaricales</taxon>
        <taxon>Marasmiineae</taxon>
        <taxon>Mycenaceae</taxon>
        <taxon>Mycena</taxon>
    </lineage>
</organism>
<dbReference type="EMBL" id="JARIHO010000028">
    <property type="protein sequence ID" value="KAJ7339103.1"/>
    <property type="molecule type" value="Genomic_DNA"/>
</dbReference>
<reference evidence="4" key="1">
    <citation type="submission" date="2023-03" db="EMBL/GenBank/DDBJ databases">
        <title>Massive genome expansion in bonnet fungi (Mycena s.s.) driven by repeated elements and novel gene families across ecological guilds.</title>
        <authorList>
            <consortium name="Lawrence Berkeley National Laboratory"/>
            <person name="Harder C.B."/>
            <person name="Miyauchi S."/>
            <person name="Viragh M."/>
            <person name="Kuo A."/>
            <person name="Thoen E."/>
            <person name="Andreopoulos B."/>
            <person name="Lu D."/>
            <person name="Skrede I."/>
            <person name="Drula E."/>
            <person name="Henrissat B."/>
            <person name="Morin E."/>
            <person name="Kohler A."/>
            <person name="Barry K."/>
            <person name="LaButti K."/>
            <person name="Morin E."/>
            <person name="Salamov A."/>
            <person name="Lipzen A."/>
            <person name="Mereny Z."/>
            <person name="Hegedus B."/>
            <person name="Baldrian P."/>
            <person name="Stursova M."/>
            <person name="Weitz H."/>
            <person name="Taylor A."/>
            <person name="Grigoriev I.V."/>
            <person name="Nagy L.G."/>
            <person name="Martin F."/>
            <person name="Kauserud H."/>
        </authorList>
    </citation>
    <scope>NUCLEOTIDE SEQUENCE</scope>
    <source>
        <strain evidence="4">CBHHK002</strain>
    </source>
</reference>
<evidence type="ECO:0000256" key="1">
    <source>
        <dbReference type="SAM" id="MobiDB-lite"/>
    </source>
</evidence>
<feature type="transmembrane region" description="Helical" evidence="2">
    <location>
        <begin position="206"/>
        <end position="226"/>
    </location>
</feature>
<feature type="region of interest" description="Disordered" evidence="1">
    <location>
        <begin position="264"/>
        <end position="291"/>
    </location>
</feature>
<name>A0AAD6ZTK7_9AGAR</name>
<dbReference type="InterPro" id="IPR045339">
    <property type="entry name" value="DUF6534"/>
</dbReference>
<dbReference type="Proteomes" id="UP001218218">
    <property type="component" value="Unassembled WGS sequence"/>
</dbReference>
<dbReference type="AlphaFoldDB" id="A0AAD6ZTK7"/>
<evidence type="ECO:0000313" key="5">
    <source>
        <dbReference type="Proteomes" id="UP001218218"/>
    </source>
</evidence>
<dbReference type="PANTHER" id="PTHR40465:SF1">
    <property type="entry name" value="DUF6534 DOMAIN-CONTAINING PROTEIN"/>
    <property type="match status" value="1"/>
</dbReference>
<feature type="transmembrane region" description="Helical" evidence="2">
    <location>
        <begin position="163"/>
        <end position="185"/>
    </location>
</feature>
<proteinExistence type="predicted"/>
<keyword evidence="2" id="KW-0472">Membrane</keyword>